<dbReference type="InterPro" id="IPR033453">
    <property type="entry name" value="Glyco_hydro_30_TIM-barrel"/>
</dbReference>
<dbReference type="PANTHER" id="PTHR11069:SF23">
    <property type="entry name" value="LYSOSOMAL ACID GLUCOSYLCERAMIDASE"/>
    <property type="match status" value="1"/>
</dbReference>
<reference evidence="6 7" key="1">
    <citation type="submission" date="2024-09" db="EMBL/GenBank/DDBJ databases">
        <authorList>
            <person name="Sun Q."/>
            <person name="Mori K."/>
        </authorList>
    </citation>
    <scope>NUCLEOTIDE SEQUENCE [LARGE SCALE GENOMIC DNA]</scope>
    <source>
        <strain evidence="6 7">JCM 12520</strain>
    </source>
</reference>
<name>A0ABV5VZS4_9BACL</name>
<dbReference type="Gene3D" id="3.20.20.80">
    <property type="entry name" value="Glycosidases"/>
    <property type="match status" value="1"/>
</dbReference>
<keyword evidence="2" id="KW-0732">Signal</keyword>
<evidence type="ECO:0000256" key="3">
    <source>
        <dbReference type="ARBA" id="ARBA00022801"/>
    </source>
</evidence>
<protein>
    <submittedName>
        <fullName evidence="6">Glycosyl hydrolase</fullName>
    </submittedName>
</protein>
<dbReference type="InterPro" id="IPR001139">
    <property type="entry name" value="Glyco_hydro_30"/>
</dbReference>
<dbReference type="PANTHER" id="PTHR11069">
    <property type="entry name" value="GLUCOSYLCERAMIDASE"/>
    <property type="match status" value="1"/>
</dbReference>
<gene>
    <name evidence="6" type="ORF">ACFFNY_19755</name>
</gene>
<dbReference type="RefSeq" id="WP_344915028.1">
    <property type="nucleotide sequence ID" value="NZ_BAAAYO010000014.1"/>
</dbReference>
<proteinExistence type="inferred from homology"/>
<dbReference type="SUPFAM" id="SSF51445">
    <property type="entry name" value="(Trans)glycosidases"/>
    <property type="match status" value="1"/>
</dbReference>
<evidence type="ECO:0000256" key="2">
    <source>
        <dbReference type="ARBA" id="ARBA00022729"/>
    </source>
</evidence>
<dbReference type="InterPro" id="IPR017853">
    <property type="entry name" value="GH"/>
</dbReference>
<comment type="similarity">
    <text evidence="1 4">Belongs to the glycosyl hydrolase 30 family.</text>
</comment>
<evidence type="ECO:0000313" key="6">
    <source>
        <dbReference type="EMBL" id="MFB9753810.1"/>
    </source>
</evidence>
<evidence type="ECO:0000256" key="4">
    <source>
        <dbReference type="RuleBase" id="RU361188"/>
    </source>
</evidence>
<comment type="caution">
    <text evidence="6">The sequence shown here is derived from an EMBL/GenBank/DDBJ whole genome shotgun (WGS) entry which is preliminary data.</text>
</comment>
<evidence type="ECO:0000313" key="7">
    <source>
        <dbReference type="Proteomes" id="UP001589619"/>
    </source>
</evidence>
<dbReference type="Pfam" id="PF02055">
    <property type="entry name" value="Glyco_hydro_30"/>
    <property type="match status" value="1"/>
</dbReference>
<feature type="domain" description="Glycosyl hydrolase family 30 TIM-barrel" evidence="5">
    <location>
        <begin position="46"/>
        <end position="373"/>
    </location>
</feature>
<dbReference type="Proteomes" id="UP001589619">
    <property type="component" value="Unassembled WGS sequence"/>
</dbReference>
<dbReference type="Gene3D" id="2.60.40.1180">
    <property type="entry name" value="Golgi alpha-mannosidase II"/>
    <property type="match status" value="1"/>
</dbReference>
<keyword evidence="4" id="KW-0326">Glycosidase</keyword>
<keyword evidence="7" id="KW-1185">Reference proteome</keyword>
<keyword evidence="3 4" id="KW-0378">Hydrolase</keyword>
<accession>A0ABV5VZS4</accession>
<dbReference type="GO" id="GO:0016787">
    <property type="term" value="F:hydrolase activity"/>
    <property type="evidence" value="ECO:0007669"/>
    <property type="project" value="UniProtKB-KW"/>
</dbReference>
<dbReference type="InterPro" id="IPR013780">
    <property type="entry name" value="Glyco_hydro_b"/>
</dbReference>
<evidence type="ECO:0000259" key="5">
    <source>
        <dbReference type="Pfam" id="PF02055"/>
    </source>
</evidence>
<evidence type="ECO:0000256" key="1">
    <source>
        <dbReference type="ARBA" id="ARBA00005382"/>
    </source>
</evidence>
<dbReference type="EMBL" id="JBHMAG010000013">
    <property type="protein sequence ID" value="MFB9753810.1"/>
    <property type="molecule type" value="Genomic_DNA"/>
</dbReference>
<organism evidence="6 7">
    <name type="scientific">Paenibacillus hodogayensis</name>
    <dbReference type="NCBI Taxonomy" id="279208"/>
    <lineage>
        <taxon>Bacteria</taxon>
        <taxon>Bacillati</taxon>
        <taxon>Bacillota</taxon>
        <taxon>Bacilli</taxon>
        <taxon>Bacillales</taxon>
        <taxon>Paenibacillaceae</taxon>
        <taxon>Paenibacillus</taxon>
    </lineage>
</organism>
<sequence length="439" mass="49989">MTEATKKSPILFSSDSTLRWERRELPNISAQGKPDLTLTGTRLQPIEGFGGCFNELGWAALSAAKDDNRREVLDQLFDPLADGLRYDIGRIPIGATDYATDWYSCNDTSGDYAMEHFTIERDKKQLLPYIQAALSKRPDMTMFASPWSPPTWMKHPQVYNYGKLTWTEQNLRAYALYLLKFVKAYATEGVTVNQLHYQNEPRVHQRFPSCIWTGEELRDFLRDYLGPVFKEESPETELWLGTLNCDNFDKYAAVVLKDPAALEYVSGVGFQWLGKLAIQRTHLTWPELRLMQTENECGDGTNSWDYAHYVFSQVWHYLNNGARSYIYWNMVLPKGGECTWGGNQNSLINIDMETGEAVFNPEFYLFKHVSRFVGQGSVRLSLGGPWSGNALAFENADGQQVIVINNPHDTDAELSIHCPDRGTWKFVASPLSFHTIVLA</sequence>